<reference evidence="2" key="1">
    <citation type="submission" date="2023-10" db="EMBL/GenBank/DDBJ databases">
        <authorList>
            <person name="Chen Y."/>
            <person name="Shah S."/>
            <person name="Dougan E. K."/>
            <person name="Thang M."/>
            <person name="Chan C."/>
        </authorList>
    </citation>
    <scope>NUCLEOTIDE SEQUENCE [LARGE SCALE GENOMIC DNA]</scope>
</reference>
<feature type="compositionally biased region" description="Basic and acidic residues" evidence="1">
    <location>
        <begin position="1"/>
        <end position="24"/>
    </location>
</feature>
<accession>A0ABN9WPQ4</accession>
<gene>
    <name evidence="2" type="ORF">PCOR1329_LOCUS69369</name>
</gene>
<protein>
    <submittedName>
        <fullName evidence="2">Uncharacterized protein</fullName>
    </submittedName>
</protein>
<dbReference type="EMBL" id="CAUYUJ010019103">
    <property type="protein sequence ID" value="CAK0888614.1"/>
    <property type="molecule type" value="Genomic_DNA"/>
</dbReference>
<feature type="compositionally biased region" description="Low complexity" evidence="1">
    <location>
        <begin position="339"/>
        <end position="352"/>
    </location>
</feature>
<feature type="compositionally biased region" description="Low complexity" evidence="1">
    <location>
        <begin position="25"/>
        <end position="71"/>
    </location>
</feature>
<dbReference type="Proteomes" id="UP001189429">
    <property type="component" value="Unassembled WGS sequence"/>
</dbReference>
<feature type="region of interest" description="Disordered" evidence="1">
    <location>
        <begin position="339"/>
        <end position="366"/>
    </location>
</feature>
<comment type="caution">
    <text evidence="2">The sequence shown here is derived from an EMBL/GenBank/DDBJ whole genome shotgun (WGS) entry which is preliminary data.</text>
</comment>
<evidence type="ECO:0000313" key="3">
    <source>
        <dbReference type="Proteomes" id="UP001189429"/>
    </source>
</evidence>
<sequence>MRVREARSHHADEHPTGDHADHGEAAQQQGLIGVAQQPQQQQLVGSQPQFAQQQPQYAQPQQQPQFAQQQLQHPQQAAQLQAQPQQVQQVVLTQVAVDQFGQPIYQDASGNYFDQTGQQVMIAGQQPAAQQMAPQQLVQPGMAQQGFPAQALPDGPEAEARKEVDDKQLEFAKYVLELQKHKYGEDQPQLLECAAIVDQAEVAKSTDGNLGVCQILMRLSDTGRKLERAQGRIDAIEFKDHCGKKKELEEARDQAQLRVASAMLQAIPAGAARGRAIRGALAKTVDAGGLNEHTEASLKAEVEAAVEVLTTLMERVAAQPPPPPPAALAAASATASAGAPAVGSGAADAPMDPAEEPVAPDPTDDEQEFWASIGLGAAAAAEGAEGRDDLLAWRKRAWEATSAAHKKARDGEEDAFKMLAQLGQDPLRAHCDCKDTVRCARDEPFAMREANVRRHLWSAW</sequence>
<organism evidence="2 3">
    <name type="scientific">Prorocentrum cordatum</name>
    <dbReference type="NCBI Taxonomy" id="2364126"/>
    <lineage>
        <taxon>Eukaryota</taxon>
        <taxon>Sar</taxon>
        <taxon>Alveolata</taxon>
        <taxon>Dinophyceae</taxon>
        <taxon>Prorocentrales</taxon>
        <taxon>Prorocentraceae</taxon>
        <taxon>Prorocentrum</taxon>
    </lineage>
</organism>
<evidence type="ECO:0000256" key="1">
    <source>
        <dbReference type="SAM" id="MobiDB-lite"/>
    </source>
</evidence>
<proteinExistence type="predicted"/>
<feature type="region of interest" description="Disordered" evidence="1">
    <location>
        <begin position="1"/>
        <end position="71"/>
    </location>
</feature>
<keyword evidence="3" id="KW-1185">Reference proteome</keyword>
<evidence type="ECO:0000313" key="2">
    <source>
        <dbReference type="EMBL" id="CAK0888614.1"/>
    </source>
</evidence>
<name>A0ABN9WPQ4_9DINO</name>